<proteinExistence type="predicted"/>
<dbReference type="RefSeq" id="WP_011446327.1">
    <property type="nucleotide sequence ID" value="NC_007794.1"/>
</dbReference>
<dbReference type="SUPFAM" id="SSF46785">
    <property type="entry name" value="Winged helix' DNA-binding domain"/>
    <property type="match status" value="1"/>
</dbReference>
<organism evidence="1 2">
    <name type="scientific">Novosphingobium aromaticivorans (strain ATCC 700278 / DSM 12444 / CCUG 56034 / CIP 105152 / NBRC 16084 / F199)</name>
    <dbReference type="NCBI Taxonomy" id="279238"/>
    <lineage>
        <taxon>Bacteria</taxon>
        <taxon>Pseudomonadati</taxon>
        <taxon>Pseudomonadota</taxon>
        <taxon>Alphaproteobacteria</taxon>
        <taxon>Sphingomonadales</taxon>
        <taxon>Sphingomonadaceae</taxon>
        <taxon>Novosphingobium</taxon>
    </lineage>
</organism>
<accession>Q2G4V2</accession>
<protein>
    <submittedName>
        <fullName evidence="1">Uncharacterized protein</fullName>
    </submittedName>
</protein>
<dbReference type="InterPro" id="IPR036390">
    <property type="entry name" value="WH_DNA-bd_sf"/>
</dbReference>
<evidence type="ECO:0000313" key="2">
    <source>
        <dbReference type="Proteomes" id="UP000009134"/>
    </source>
</evidence>
<dbReference type="eggNOG" id="COG1846">
    <property type="taxonomic scope" value="Bacteria"/>
</dbReference>
<dbReference type="KEGG" id="nar:Saro_2685"/>
<dbReference type="InterPro" id="IPR036388">
    <property type="entry name" value="WH-like_DNA-bd_sf"/>
</dbReference>
<sequence length="326" mass="35415">MGQVLASFDFPADDVALLAPCSPLAVAIFADRPYLRTEMAEDAAAAGLRVTRTAGLRALLEEPEQPLGDLVLVDCPVIESADIAALARLDMRAARTGARLVVSTSMGSLDDVFGSLDQCDPQILVSPSRADRVIALGRLLTSDGARVRELSDHDRISLLRLTEQVAQIAQRLETLSSPGNGNQTVEAPAFGFGAESLRDEASRRLVRPARASLPDPRLVRKIIRQRQMRARFFEGDLFADPAWDMLLDLTAARAEHKRVSVTSLCIASGVPPTTALRWIGQMTDCGLFARCEDDSDRRRAFISLSDKAAEAMSHYFAEVETAGLLI</sequence>
<keyword evidence="2" id="KW-1185">Reference proteome</keyword>
<reference evidence="2" key="1">
    <citation type="submission" date="2006-01" db="EMBL/GenBank/DDBJ databases">
        <title>Complete sequence of Novosphingobium aromaticivorans DSM 12444.</title>
        <authorList>
            <consortium name="US DOE Joint Genome Institute"/>
            <person name="Copeland A."/>
            <person name="Lucas S."/>
            <person name="Lapidus A."/>
            <person name="Barry K."/>
            <person name="Detter J.C."/>
            <person name="Glavina T."/>
            <person name="Hammon N."/>
            <person name="Israni S."/>
            <person name="Pitluck S."/>
            <person name="Chain P."/>
            <person name="Malfatti S."/>
            <person name="Shin M."/>
            <person name="Vergez L."/>
            <person name="Schmutz J."/>
            <person name="Larimer F."/>
            <person name="Land M."/>
            <person name="Kyrpides N."/>
            <person name="Ivanova N."/>
            <person name="Fredrickson J."/>
            <person name="Balkwill D."/>
            <person name="Romine M.F."/>
            <person name="Richardson P."/>
        </authorList>
    </citation>
    <scope>NUCLEOTIDE SEQUENCE [LARGE SCALE GENOMIC DNA]</scope>
    <source>
        <strain evidence="2">ATCC 700278 / DSM 12444 / CCUG 56034 / CIP 105152 / NBRC 16084 / F199</strain>
    </source>
</reference>
<evidence type="ECO:0000313" key="1">
    <source>
        <dbReference type="EMBL" id="ABD27121.1"/>
    </source>
</evidence>
<dbReference type="STRING" id="279238.Saro_2685"/>
<gene>
    <name evidence="1" type="ordered locus">Saro_2685</name>
</gene>
<dbReference type="HOGENOM" id="CLU_066639_0_0_5"/>
<dbReference type="Proteomes" id="UP000009134">
    <property type="component" value="Chromosome"/>
</dbReference>
<dbReference type="EMBL" id="CP000248">
    <property type="protein sequence ID" value="ABD27121.1"/>
    <property type="molecule type" value="Genomic_DNA"/>
</dbReference>
<name>Q2G4V2_NOVAD</name>
<dbReference type="AlphaFoldDB" id="Q2G4V2"/>
<dbReference type="Gene3D" id="1.10.10.10">
    <property type="entry name" value="Winged helix-like DNA-binding domain superfamily/Winged helix DNA-binding domain"/>
    <property type="match status" value="1"/>
</dbReference>